<dbReference type="Proteomes" id="UP000091857">
    <property type="component" value="Chromosome 7"/>
</dbReference>
<evidence type="ECO:0000313" key="1">
    <source>
        <dbReference type="EMBL" id="KAG8650827.1"/>
    </source>
</evidence>
<comment type="caution">
    <text evidence="1">The sequence shown here is derived from an EMBL/GenBank/DDBJ whole genome shotgun (WGS) entry which is preliminary data.</text>
</comment>
<reference evidence="2" key="1">
    <citation type="journal article" date="2016" name="Nat. Biotechnol.">
        <title>Sequencing wild and cultivated cassava and related species reveals extensive interspecific hybridization and genetic diversity.</title>
        <authorList>
            <person name="Bredeson J.V."/>
            <person name="Lyons J.B."/>
            <person name="Prochnik S.E."/>
            <person name="Wu G.A."/>
            <person name="Ha C.M."/>
            <person name="Edsinger-Gonzales E."/>
            <person name="Grimwood J."/>
            <person name="Schmutz J."/>
            <person name="Rabbi I.Y."/>
            <person name="Egesi C."/>
            <person name="Nauluvula P."/>
            <person name="Lebot V."/>
            <person name="Ndunguru J."/>
            <person name="Mkamilo G."/>
            <person name="Bart R.S."/>
            <person name="Setter T.L."/>
            <person name="Gleadow R.M."/>
            <person name="Kulakow P."/>
            <person name="Ferguson M.E."/>
            <person name="Rounsley S."/>
            <person name="Rokhsar D.S."/>
        </authorList>
    </citation>
    <scope>NUCLEOTIDE SEQUENCE [LARGE SCALE GENOMIC DNA]</scope>
    <source>
        <strain evidence="2">cv. AM560-2</strain>
    </source>
</reference>
<dbReference type="EMBL" id="CM004393">
    <property type="protein sequence ID" value="KAG8650827.1"/>
    <property type="molecule type" value="Genomic_DNA"/>
</dbReference>
<name>A0ACB7HE03_MANES</name>
<organism evidence="1 2">
    <name type="scientific">Manihot esculenta</name>
    <name type="common">Cassava</name>
    <name type="synonym">Jatropha manihot</name>
    <dbReference type="NCBI Taxonomy" id="3983"/>
    <lineage>
        <taxon>Eukaryota</taxon>
        <taxon>Viridiplantae</taxon>
        <taxon>Streptophyta</taxon>
        <taxon>Embryophyta</taxon>
        <taxon>Tracheophyta</taxon>
        <taxon>Spermatophyta</taxon>
        <taxon>Magnoliopsida</taxon>
        <taxon>eudicotyledons</taxon>
        <taxon>Gunneridae</taxon>
        <taxon>Pentapetalae</taxon>
        <taxon>rosids</taxon>
        <taxon>fabids</taxon>
        <taxon>Malpighiales</taxon>
        <taxon>Euphorbiaceae</taxon>
        <taxon>Crotonoideae</taxon>
        <taxon>Manihoteae</taxon>
        <taxon>Manihot</taxon>
    </lineage>
</organism>
<protein>
    <submittedName>
        <fullName evidence="1">Uncharacterized protein</fullName>
    </submittedName>
</protein>
<gene>
    <name evidence="1" type="ORF">MANES_07G075714v8</name>
</gene>
<keyword evidence="2" id="KW-1185">Reference proteome</keyword>
<evidence type="ECO:0000313" key="2">
    <source>
        <dbReference type="Proteomes" id="UP000091857"/>
    </source>
</evidence>
<proteinExistence type="predicted"/>
<accession>A0ACB7HE03</accession>
<sequence length="121" mass="13891">MENSKPSKTPMSTNTKLDKDEKGKPIDEKLYRGMIRSLLYLTVFRPDTMFFVCLCARFQSCPKESHLHAVKRILRYLNGSLHLGLWYPRNTSFSLFSYSNADFAGSILDRKSTSGTCQLLE</sequence>